<name>A0A8S9P0V4_BRACR</name>
<dbReference type="EMBL" id="QGKX02001521">
    <property type="protein sequence ID" value="KAF3507901.1"/>
    <property type="molecule type" value="Genomic_DNA"/>
</dbReference>
<dbReference type="AlphaFoldDB" id="A0A8S9P0V4"/>
<sequence>MTDRYHQAYVRRKKNRGSLNEGDVEGVVESLKEFGEPSEPFRGFAVTDEIQD</sequence>
<dbReference type="Proteomes" id="UP000712600">
    <property type="component" value="Unassembled WGS sequence"/>
</dbReference>
<reference evidence="1" key="1">
    <citation type="submission" date="2019-12" db="EMBL/GenBank/DDBJ databases">
        <title>Genome sequencing and annotation of Brassica cretica.</title>
        <authorList>
            <person name="Studholme D.J."/>
            <person name="Sarris P."/>
        </authorList>
    </citation>
    <scope>NUCLEOTIDE SEQUENCE</scope>
    <source>
        <strain evidence="1">PFS-109/04</strain>
        <tissue evidence="1">Leaf</tissue>
    </source>
</reference>
<protein>
    <submittedName>
        <fullName evidence="1">Uncharacterized protein</fullName>
    </submittedName>
</protein>
<accession>A0A8S9P0V4</accession>
<gene>
    <name evidence="1" type="ORF">F2Q69_00008605</name>
</gene>
<organism evidence="1 2">
    <name type="scientific">Brassica cretica</name>
    <name type="common">Mustard</name>
    <dbReference type="NCBI Taxonomy" id="69181"/>
    <lineage>
        <taxon>Eukaryota</taxon>
        <taxon>Viridiplantae</taxon>
        <taxon>Streptophyta</taxon>
        <taxon>Embryophyta</taxon>
        <taxon>Tracheophyta</taxon>
        <taxon>Spermatophyta</taxon>
        <taxon>Magnoliopsida</taxon>
        <taxon>eudicotyledons</taxon>
        <taxon>Gunneridae</taxon>
        <taxon>Pentapetalae</taxon>
        <taxon>rosids</taxon>
        <taxon>malvids</taxon>
        <taxon>Brassicales</taxon>
        <taxon>Brassicaceae</taxon>
        <taxon>Brassiceae</taxon>
        <taxon>Brassica</taxon>
    </lineage>
</organism>
<evidence type="ECO:0000313" key="2">
    <source>
        <dbReference type="Proteomes" id="UP000712600"/>
    </source>
</evidence>
<comment type="caution">
    <text evidence="1">The sequence shown here is derived from an EMBL/GenBank/DDBJ whole genome shotgun (WGS) entry which is preliminary data.</text>
</comment>
<proteinExistence type="predicted"/>
<evidence type="ECO:0000313" key="1">
    <source>
        <dbReference type="EMBL" id="KAF3507901.1"/>
    </source>
</evidence>